<comment type="caution">
    <text evidence="2">The sequence shown here is derived from an EMBL/GenBank/DDBJ whole genome shotgun (WGS) entry which is preliminary data.</text>
</comment>
<dbReference type="Proteomes" id="UP000652153">
    <property type="component" value="Unassembled WGS sequence"/>
</dbReference>
<feature type="transmembrane region" description="Helical" evidence="1">
    <location>
        <begin position="160"/>
        <end position="181"/>
    </location>
</feature>
<feature type="transmembrane region" description="Helical" evidence="1">
    <location>
        <begin position="126"/>
        <end position="148"/>
    </location>
</feature>
<evidence type="ECO:0008006" key="4">
    <source>
        <dbReference type="Google" id="ProtNLM"/>
    </source>
</evidence>
<evidence type="ECO:0000256" key="1">
    <source>
        <dbReference type="SAM" id="Phobius"/>
    </source>
</evidence>
<keyword evidence="1" id="KW-0472">Membrane</keyword>
<keyword evidence="1" id="KW-0812">Transmembrane</keyword>
<dbReference type="RefSeq" id="WP_188592387.1">
    <property type="nucleotide sequence ID" value="NZ_BMFU01000002.1"/>
</dbReference>
<feature type="transmembrane region" description="Helical" evidence="1">
    <location>
        <begin position="273"/>
        <end position="294"/>
    </location>
</feature>
<keyword evidence="1" id="KW-1133">Transmembrane helix</keyword>
<feature type="transmembrane region" description="Helical" evidence="1">
    <location>
        <begin position="84"/>
        <end position="104"/>
    </location>
</feature>
<feature type="transmembrane region" description="Helical" evidence="1">
    <location>
        <begin position="234"/>
        <end position="253"/>
    </location>
</feature>
<feature type="transmembrane region" description="Helical" evidence="1">
    <location>
        <begin position="59"/>
        <end position="77"/>
    </location>
</feature>
<evidence type="ECO:0000313" key="2">
    <source>
        <dbReference type="EMBL" id="GGH50858.1"/>
    </source>
</evidence>
<organism evidence="2 3">
    <name type="scientific">Paenibacillus silvae</name>
    <dbReference type="NCBI Taxonomy" id="1325358"/>
    <lineage>
        <taxon>Bacteria</taxon>
        <taxon>Bacillati</taxon>
        <taxon>Bacillota</taxon>
        <taxon>Bacilli</taxon>
        <taxon>Bacillales</taxon>
        <taxon>Paenibacillaceae</taxon>
        <taxon>Paenibacillus</taxon>
    </lineage>
</organism>
<reference evidence="3" key="1">
    <citation type="journal article" date="2019" name="Int. J. Syst. Evol. Microbiol.">
        <title>The Global Catalogue of Microorganisms (GCM) 10K type strain sequencing project: providing services to taxonomists for standard genome sequencing and annotation.</title>
        <authorList>
            <consortium name="The Broad Institute Genomics Platform"/>
            <consortium name="The Broad Institute Genome Sequencing Center for Infectious Disease"/>
            <person name="Wu L."/>
            <person name="Ma J."/>
        </authorList>
    </citation>
    <scope>NUCLEOTIDE SEQUENCE [LARGE SCALE GENOMIC DNA]</scope>
    <source>
        <strain evidence="3">CGMCC 1.12770</strain>
    </source>
</reference>
<feature type="transmembrane region" description="Helical" evidence="1">
    <location>
        <begin position="209"/>
        <end position="227"/>
    </location>
</feature>
<keyword evidence="3" id="KW-1185">Reference proteome</keyword>
<dbReference type="EMBL" id="BMFU01000002">
    <property type="protein sequence ID" value="GGH50858.1"/>
    <property type="molecule type" value="Genomic_DNA"/>
</dbReference>
<proteinExistence type="predicted"/>
<name>A0ABQ1Z7I2_9BACL</name>
<feature type="transmembrane region" description="Helical" evidence="1">
    <location>
        <begin position="14"/>
        <end position="33"/>
    </location>
</feature>
<protein>
    <recommendedName>
        <fullName evidence="4">HPP family protein</fullName>
    </recommendedName>
</protein>
<gene>
    <name evidence="2" type="ORF">GCM10008014_16260</name>
</gene>
<evidence type="ECO:0000313" key="3">
    <source>
        <dbReference type="Proteomes" id="UP000652153"/>
    </source>
</evidence>
<sequence length="322" mass="36237">MNAANPATNKIGKLPYVLAISFILLMVSLSVWLQHAEIILPEVAAMAIAMWVYREPGWIRRPSVIFIAPTMTAAIGLTMNQFQIIYPIKVMLTLFIMMLFLRLIRSNLAPAIATGLLPLAIHTQDWSFVSIVFAFTLTLMAGVVVFQLHKNLAAKSMIQYKYMVIFLAISLCWLSICWLLGYEHMAVIPPIFVVVYESLQKPIYTVKMAFKQGLTLTISAAVGALIFMQVDSQVLAAFIDMILIVVISRLFHARIPALYAIPLLTFVFPVEKVWSLPLVTLVASLFMFSFILLYKYGEKKASNRKHRPEQNEGFDQNSVSPS</sequence>
<accession>A0ABQ1Z7I2</accession>